<keyword evidence="6" id="KW-0067">ATP-binding</keyword>
<evidence type="ECO:0000259" key="7">
    <source>
        <dbReference type="PROSITE" id="PS50109"/>
    </source>
</evidence>
<dbReference type="Pfam" id="PF02518">
    <property type="entry name" value="HATPase_c"/>
    <property type="match status" value="1"/>
</dbReference>
<keyword evidence="5" id="KW-0418">Kinase</keyword>
<dbReference type="InterPro" id="IPR005467">
    <property type="entry name" value="His_kinase_dom"/>
</dbReference>
<evidence type="ECO:0000256" key="1">
    <source>
        <dbReference type="ARBA" id="ARBA00000085"/>
    </source>
</evidence>
<reference evidence="9" key="1">
    <citation type="journal article" date="2019" name="Int. J. Syst. Evol. Microbiol.">
        <title>The Global Catalogue of Microorganisms (GCM) 10K type strain sequencing project: providing services to taxonomists for standard genome sequencing and annotation.</title>
        <authorList>
            <consortium name="The Broad Institute Genomics Platform"/>
            <consortium name="The Broad Institute Genome Sequencing Center for Infectious Disease"/>
            <person name="Wu L."/>
            <person name="Ma J."/>
        </authorList>
    </citation>
    <scope>NUCLEOTIDE SEQUENCE [LARGE SCALE GENOMIC DNA]</scope>
    <source>
        <strain evidence="9">JCM 16924</strain>
    </source>
</reference>
<feature type="domain" description="Histidine kinase" evidence="7">
    <location>
        <begin position="612"/>
        <end position="827"/>
    </location>
</feature>
<dbReference type="SUPFAM" id="SSF55874">
    <property type="entry name" value="ATPase domain of HSP90 chaperone/DNA topoisomerase II/histidine kinase"/>
    <property type="match status" value="1"/>
</dbReference>
<keyword evidence="9" id="KW-1185">Reference proteome</keyword>
<dbReference type="InterPro" id="IPR036890">
    <property type="entry name" value="HATPase_C_sf"/>
</dbReference>
<dbReference type="SMART" id="SM00387">
    <property type="entry name" value="HATPase_c"/>
    <property type="match status" value="1"/>
</dbReference>
<comment type="caution">
    <text evidence="8">The sequence shown here is derived from an EMBL/GenBank/DDBJ whole genome shotgun (WGS) entry which is preliminary data.</text>
</comment>
<protein>
    <recommendedName>
        <fullName evidence="2">histidine kinase</fullName>
        <ecNumber evidence="2">2.7.13.3</ecNumber>
    </recommendedName>
</protein>
<dbReference type="PANTHER" id="PTHR44936:SF10">
    <property type="entry name" value="SENSOR PROTEIN RSTB"/>
    <property type="match status" value="1"/>
</dbReference>
<keyword evidence="4" id="KW-0547">Nucleotide-binding</keyword>
<dbReference type="Gene3D" id="3.30.565.10">
    <property type="entry name" value="Histidine kinase-like ATPase, C-terminal domain"/>
    <property type="match status" value="1"/>
</dbReference>
<sequence>MTTEPLLSVLAEWPGRWRHPGLADALSGGGTGTLDEAAAHVLAGLADPLTTTESIERLLEQGHFELVDEFLAECAADGPALQDTDPVDAARIRDALAAARLAARAEAERDLALLGERAIRAGLGSASLPGFLDEVNLRTSRAAALLDREREKRIVPAERSLRTRLERRLAELPDDRVDRKAVEDCLSAGEFPAALLLLESSHTEQENGGPAAVPRPPLWDPALGSRLEEILPHYSEEAAARTDHRLRRFTDVGETGGEAARALNDLVTRPEPTTAGAFARALGHLLGEDVRFPVTARDGGFCTAFVGLNDARLPRTTLHRDTGAVLWIADEDTPPPDDLLRPLVWFRTTGPQREPTGRPDGVAVLTATDLLRLLARPAPGTPAGPATRRVNLLRLLVPQLGIEGISDPDKGITLGRGVPPREGLAWLLDLLAVSAEAVVMDTLHYETGAHPVILPRLLGDLLSRLPSPRTLTLTALAAVRNRRTRDDLRAVLTAPLRLNEGAVLGMAYALHQHVPFRAADLAADMTFFDVPAEFAAETVRLLDVEAALAQLASHGLLSADGDTWATLPSGLGRLLAEDAEELVGSSLRALLERVEQADAHARIALTDQAMTVIGHRNDNRVASILDDLSRLEGSLPPEARDVLDRLRDRASQFRGEHYQDAVAGFLRPAEPGDLVQTVQEVTTAVQHEYGVQIDVWPSAPELLRVHAVKAYVKIAVENLLMNAAQALGTVEDHAEGRIVVRLQSADRGPDGGEPAPWCTVDVEDSGPGLTEDERAALRVGRTFSRNGSGGSGLALARELVRECRGTIEILEGSPLGGAHLRVWLPRV</sequence>
<accession>A0ABP7SGU6</accession>
<evidence type="ECO:0000256" key="4">
    <source>
        <dbReference type="ARBA" id="ARBA00022741"/>
    </source>
</evidence>
<dbReference type="PANTHER" id="PTHR44936">
    <property type="entry name" value="SENSOR PROTEIN CREC"/>
    <property type="match status" value="1"/>
</dbReference>
<gene>
    <name evidence="8" type="ORF">GCM10022232_61490</name>
</gene>
<evidence type="ECO:0000313" key="9">
    <source>
        <dbReference type="Proteomes" id="UP001500456"/>
    </source>
</evidence>
<dbReference type="InterPro" id="IPR003594">
    <property type="entry name" value="HATPase_dom"/>
</dbReference>
<name>A0ABP7SGU6_9ACTN</name>
<dbReference type="EMBL" id="BAAAZX010000019">
    <property type="protein sequence ID" value="GAA4011608.1"/>
    <property type="molecule type" value="Genomic_DNA"/>
</dbReference>
<keyword evidence="3" id="KW-0808">Transferase</keyword>
<dbReference type="RefSeq" id="WP_345567737.1">
    <property type="nucleotide sequence ID" value="NZ_BAAAZX010000019.1"/>
</dbReference>
<dbReference type="Proteomes" id="UP001500456">
    <property type="component" value="Unassembled WGS sequence"/>
</dbReference>
<organism evidence="8 9">
    <name type="scientific">Streptomyces plumbiresistens</name>
    <dbReference type="NCBI Taxonomy" id="511811"/>
    <lineage>
        <taxon>Bacteria</taxon>
        <taxon>Bacillati</taxon>
        <taxon>Actinomycetota</taxon>
        <taxon>Actinomycetes</taxon>
        <taxon>Kitasatosporales</taxon>
        <taxon>Streptomycetaceae</taxon>
        <taxon>Streptomyces</taxon>
    </lineage>
</organism>
<dbReference type="EC" id="2.7.13.3" evidence="2"/>
<dbReference type="PROSITE" id="PS50109">
    <property type="entry name" value="HIS_KIN"/>
    <property type="match status" value="1"/>
</dbReference>
<proteinExistence type="predicted"/>
<evidence type="ECO:0000256" key="5">
    <source>
        <dbReference type="ARBA" id="ARBA00022777"/>
    </source>
</evidence>
<evidence type="ECO:0000313" key="8">
    <source>
        <dbReference type="EMBL" id="GAA4011608.1"/>
    </source>
</evidence>
<dbReference type="InterPro" id="IPR050980">
    <property type="entry name" value="2C_sensor_his_kinase"/>
</dbReference>
<evidence type="ECO:0000256" key="2">
    <source>
        <dbReference type="ARBA" id="ARBA00012438"/>
    </source>
</evidence>
<evidence type="ECO:0000256" key="6">
    <source>
        <dbReference type="ARBA" id="ARBA00022840"/>
    </source>
</evidence>
<evidence type="ECO:0000256" key="3">
    <source>
        <dbReference type="ARBA" id="ARBA00022679"/>
    </source>
</evidence>
<comment type="catalytic activity">
    <reaction evidence="1">
        <text>ATP + protein L-histidine = ADP + protein N-phospho-L-histidine.</text>
        <dbReference type="EC" id="2.7.13.3"/>
    </reaction>
</comment>